<feature type="non-terminal residue" evidence="1">
    <location>
        <position position="113"/>
    </location>
</feature>
<name>A0A0H5RF52_9EUKA</name>
<organism evidence="1">
    <name type="scientific">Spongospora subterranea</name>
    <dbReference type="NCBI Taxonomy" id="70186"/>
    <lineage>
        <taxon>Eukaryota</taxon>
        <taxon>Sar</taxon>
        <taxon>Rhizaria</taxon>
        <taxon>Endomyxa</taxon>
        <taxon>Phytomyxea</taxon>
        <taxon>Plasmodiophorida</taxon>
        <taxon>Plasmodiophoridae</taxon>
        <taxon>Spongospora</taxon>
    </lineage>
</organism>
<proteinExistence type="predicted"/>
<dbReference type="AlphaFoldDB" id="A0A0H5RF52"/>
<evidence type="ECO:0000313" key="1">
    <source>
        <dbReference type="EMBL" id="CRZ12177.1"/>
    </source>
</evidence>
<protein>
    <submittedName>
        <fullName evidence="1">Uncharacterized protein</fullName>
    </submittedName>
</protein>
<sequence>MMAVRFRSWLNNGLDYLCGPDMTICTRLINVANSHFPEGRSTGPIFDPTNPLTPVDEFGFVHWSIRMENLMHLKWRQSSDHSSNLSKSFRVSHSIEPFAQIPGDSPIPNCIRR</sequence>
<dbReference type="EMBL" id="HACM01011735">
    <property type="protein sequence ID" value="CRZ12177.1"/>
    <property type="molecule type" value="Transcribed_RNA"/>
</dbReference>
<reference evidence="1" key="1">
    <citation type="submission" date="2015-04" db="EMBL/GenBank/DDBJ databases">
        <title>The genome sequence of the plant pathogenic Rhizarian Plasmodiophora brassicae reveals insights in its biotrophic life cycle and the origin of chitin synthesis.</title>
        <authorList>
            <person name="Schwelm A."/>
            <person name="Fogelqvist J."/>
            <person name="Knaust A."/>
            <person name="Julke S."/>
            <person name="Lilja T."/>
            <person name="Dhandapani V."/>
            <person name="Bonilla-Rosso G."/>
            <person name="Karlsson M."/>
            <person name="Shevchenko A."/>
            <person name="Choi S.R."/>
            <person name="Kim H.G."/>
            <person name="Park J.Y."/>
            <person name="Lim Y.P."/>
            <person name="Ludwig-Muller J."/>
            <person name="Dixelius C."/>
        </authorList>
    </citation>
    <scope>NUCLEOTIDE SEQUENCE</scope>
    <source>
        <tissue evidence="1">Potato root galls</tissue>
    </source>
</reference>
<accession>A0A0H5RF52</accession>